<dbReference type="CDD" id="cd00130">
    <property type="entry name" value="PAS"/>
    <property type="match status" value="1"/>
</dbReference>
<dbReference type="InterPro" id="IPR011006">
    <property type="entry name" value="CheY-like_superfamily"/>
</dbReference>
<dbReference type="Gene3D" id="3.30.565.10">
    <property type="entry name" value="Histidine kinase-like ATPase, C-terminal domain"/>
    <property type="match status" value="1"/>
</dbReference>
<dbReference type="PRINTS" id="PR00344">
    <property type="entry name" value="BCTRLSENSOR"/>
</dbReference>
<dbReference type="InterPro" id="IPR003661">
    <property type="entry name" value="HisK_dim/P_dom"/>
</dbReference>
<evidence type="ECO:0000256" key="1">
    <source>
        <dbReference type="ARBA" id="ARBA00000085"/>
    </source>
</evidence>
<name>A0AAX1UFV7_CERSP</name>
<dbReference type="NCBIfam" id="TIGR00229">
    <property type="entry name" value="sensory_box"/>
    <property type="match status" value="1"/>
</dbReference>
<evidence type="ECO:0000259" key="8">
    <source>
        <dbReference type="PROSITE" id="PS50109"/>
    </source>
</evidence>
<comment type="catalytic activity">
    <reaction evidence="1">
        <text>ATP + protein L-histidine = ADP + protein N-phospho-L-histidine.</text>
        <dbReference type="EC" id="2.7.13.3"/>
    </reaction>
</comment>
<feature type="domain" description="Histidine kinase" evidence="8">
    <location>
        <begin position="373"/>
        <end position="589"/>
    </location>
</feature>
<accession>A0AAX1UFV7</accession>
<feature type="domain" description="Response regulatory" evidence="9">
    <location>
        <begin position="605"/>
        <end position="722"/>
    </location>
</feature>
<dbReference type="PANTHER" id="PTHR43047">
    <property type="entry name" value="TWO-COMPONENT HISTIDINE PROTEIN KINASE"/>
    <property type="match status" value="1"/>
</dbReference>
<feature type="transmembrane region" description="Helical" evidence="7">
    <location>
        <begin position="24"/>
        <end position="42"/>
    </location>
</feature>
<evidence type="ECO:0000256" key="2">
    <source>
        <dbReference type="ARBA" id="ARBA00012438"/>
    </source>
</evidence>
<dbReference type="PROSITE" id="PS50110">
    <property type="entry name" value="RESPONSE_REGULATORY"/>
    <property type="match status" value="1"/>
</dbReference>
<dbReference type="SUPFAM" id="SSF47226">
    <property type="entry name" value="Histidine-containing phosphotransfer domain, HPT domain"/>
    <property type="match status" value="1"/>
</dbReference>
<dbReference type="SUPFAM" id="SSF55785">
    <property type="entry name" value="PYP-like sensor domain (PAS domain)"/>
    <property type="match status" value="1"/>
</dbReference>
<dbReference type="Gene3D" id="1.10.287.130">
    <property type="match status" value="1"/>
</dbReference>
<dbReference type="CDD" id="cd00082">
    <property type="entry name" value="HisKA"/>
    <property type="match status" value="1"/>
</dbReference>
<dbReference type="InterPro" id="IPR036097">
    <property type="entry name" value="HisK_dim/P_sf"/>
</dbReference>
<dbReference type="SUPFAM" id="SSF47384">
    <property type="entry name" value="Homodimeric domain of signal transducing histidine kinase"/>
    <property type="match status" value="1"/>
</dbReference>
<evidence type="ECO:0000313" key="13">
    <source>
        <dbReference type="Proteomes" id="UP000266305"/>
    </source>
</evidence>
<evidence type="ECO:0000256" key="3">
    <source>
        <dbReference type="ARBA" id="ARBA00022553"/>
    </source>
</evidence>
<keyword evidence="5" id="KW-0418">Kinase</keyword>
<dbReference type="GO" id="GO:0000155">
    <property type="term" value="F:phosphorelay sensor kinase activity"/>
    <property type="evidence" value="ECO:0007669"/>
    <property type="project" value="InterPro"/>
</dbReference>
<evidence type="ECO:0000256" key="7">
    <source>
        <dbReference type="SAM" id="Phobius"/>
    </source>
</evidence>
<dbReference type="Pfam" id="PF13426">
    <property type="entry name" value="PAS_9"/>
    <property type="match status" value="1"/>
</dbReference>
<keyword evidence="7" id="KW-0472">Membrane</keyword>
<keyword evidence="7" id="KW-0812">Transmembrane</keyword>
<feature type="modified residue" description="4-aspartylphosphate" evidence="6">
    <location>
        <position position="654"/>
    </location>
</feature>
<keyword evidence="3 6" id="KW-0597">Phosphoprotein</keyword>
<dbReference type="Pfam" id="PF02518">
    <property type="entry name" value="HATPase_c"/>
    <property type="match status" value="1"/>
</dbReference>
<organism evidence="12 13">
    <name type="scientific">Cereibacter sphaeroides</name>
    <name type="common">Rhodobacter sphaeroides</name>
    <dbReference type="NCBI Taxonomy" id="1063"/>
    <lineage>
        <taxon>Bacteria</taxon>
        <taxon>Pseudomonadati</taxon>
        <taxon>Pseudomonadota</taxon>
        <taxon>Alphaproteobacteria</taxon>
        <taxon>Rhodobacterales</taxon>
        <taxon>Paracoccaceae</taxon>
        <taxon>Cereibacter</taxon>
    </lineage>
</organism>
<dbReference type="PROSITE" id="PS50112">
    <property type="entry name" value="PAS"/>
    <property type="match status" value="1"/>
</dbReference>
<dbReference type="Proteomes" id="UP000266305">
    <property type="component" value="Unassembled WGS sequence"/>
</dbReference>
<evidence type="ECO:0000256" key="4">
    <source>
        <dbReference type="ARBA" id="ARBA00022679"/>
    </source>
</evidence>
<dbReference type="SMART" id="SM00387">
    <property type="entry name" value="HATPase_c"/>
    <property type="match status" value="1"/>
</dbReference>
<dbReference type="SUPFAM" id="SSF55874">
    <property type="entry name" value="ATPase domain of HSP90 chaperone/DNA topoisomerase II/histidine kinase"/>
    <property type="match status" value="1"/>
</dbReference>
<feature type="domain" description="PAC" evidence="11">
    <location>
        <begin position="305"/>
        <end position="355"/>
    </location>
</feature>
<dbReference type="InterPro" id="IPR004358">
    <property type="entry name" value="Sig_transdc_His_kin-like_C"/>
</dbReference>
<dbReference type="EC" id="2.7.13.3" evidence="2"/>
<protein>
    <recommendedName>
        <fullName evidence="2">histidine kinase</fullName>
        <ecNumber evidence="2">2.7.13.3</ecNumber>
    </recommendedName>
</protein>
<reference evidence="12 13" key="1">
    <citation type="submission" date="2018-08" db="EMBL/GenBank/DDBJ databases">
        <title>Draft genome sequence of Rhodobacter sphaeroides FY.</title>
        <authorList>
            <person name="Rayyan A."/>
            <person name="Meyer T.E."/>
            <person name="Kyndt J.A."/>
        </authorList>
    </citation>
    <scope>NUCLEOTIDE SEQUENCE [LARGE SCALE GENOMIC DNA]</scope>
    <source>
        <strain evidence="12 13">FY</strain>
    </source>
</reference>
<dbReference type="InterPro" id="IPR003594">
    <property type="entry name" value="HATPase_dom"/>
</dbReference>
<dbReference type="InterPro" id="IPR001789">
    <property type="entry name" value="Sig_transdc_resp-reg_receiver"/>
</dbReference>
<dbReference type="CDD" id="cd17546">
    <property type="entry name" value="REC_hyHK_CKI1_RcsC-like"/>
    <property type="match status" value="1"/>
</dbReference>
<dbReference type="InterPro" id="IPR036641">
    <property type="entry name" value="HPT_dom_sf"/>
</dbReference>
<evidence type="ECO:0000259" key="11">
    <source>
        <dbReference type="PROSITE" id="PS50113"/>
    </source>
</evidence>
<dbReference type="Gene3D" id="3.30.450.20">
    <property type="entry name" value="PAS domain"/>
    <property type="match status" value="1"/>
</dbReference>
<dbReference type="SUPFAM" id="SSF52172">
    <property type="entry name" value="CheY-like"/>
    <property type="match status" value="1"/>
</dbReference>
<dbReference type="PROSITE" id="PS50109">
    <property type="entry name" value="HIS_KIN"/>
    <property type="match status" value="1"/>
</dbReference>
<dbReference type="AlphaFoldDB" id="A0AAX1UFV7"/>
<dbReference type="EMBL" id="QWGP01000035">
    <property type="protein sequence ID" value="RHZ91328.1"/>
    <property type="molecule type" value="Genomic_DNA"/>
</dbReference>
<dbReference type="Gene3D" id="1.20.120.160">
    <property type="entry name" value="HPT domain"/>
    <property type="match status" value="1"/>
</dbReference>
<dbReference type="PROSITE" id="PS50113">
    <property type="entry name" value="PAC"/>
    <property type="match status" value="1"/>
</dbReference>
<evidence type="ECO:0000313" key="12">
    <source>
        <dbReference type="EMBL" id="RHZ91328.1"/>
    </source>
</evidence>
<dbReference type="SMART" id="SM00091">
    <property type="entry name" value="PAS"/>
    <property type="match status" value="1"/>
</dbReference>
<dbReference type="InterPro" id="IPR000014">
    <property type="entry name" value="PAS"/>
</dbReference>
<keyword evidence="4" id="KW-0808">Transferase</keyword>
<keyword evidence="7" id="KW-1133">Transmembrane helix</keyword>
<dbReference type="InterPro" id="IPR036890">
    <property type="entry name" value="HATPase_C_sf"/>
</dbReference>
<dbReference type="SMART" id="SM00448">
    <property type="entry name" value="REC"/>
    <property type="match status" value="1"/>
</dbReference>
<gene>
    <name evidence="12" type="ORF">D1114_20405</name>
</gene>
<feature type="domain" description="PAS" evidence="10">
    <location>
        <begin position="226"/>
        <end position="297"/>
    </location>
</feature>
<dbReference type="PANTHER" id="PTHR43047:SF78">
    <property type="entry name" value="SENSORY_REGULATORY PROTEIN RPFC"/>
    <property type="match status" value="1"/>
</dbReference>
<dbReference type="InterPro" id="IPR005467">
    <property type="entry name" value="His_kinase_dom"/>
</dbReference>
<dbReference type="CDD" id="cd16922">
    <property type="entry name" value="HATPase_EvgS-ArcB-TorS-like"/>
    <property type="match status" value="1"/>
</dbReference>
<comment type="caution">
    <text evidence="12">The sequence shown here is derived from an EMBL/GenBank/DDBJ whole genome shotgun (WGS) entry which is preliminary data.</text>
</comment>
<dbReference type="Pfam" id="PF00072">
    <property type="entry name" value="Response_reg"/>
    <property type="match status" value="1"/>
</dbReference>
<sequence length="855" mass="92611">MSARRDTDLRRTVAAPRLWQRLRLPAAVLVMLAGATAIIGLANDARERFQQLDYIVTDGVQTRLSDLDGNLSQFASALGVTGSSPSPAAVRTSLRQLQEGLAQLDTAMAEAGVLWDPAYGEGIARLRQFERDRADLIAAPDATVTAAMPGLTRALPHLEQAVAELSATASADRESRNLENRAIIGSSIMRLVALTIGLVLMLSAGSFQLLRLYLRSREQAEAAGRASARLEAIFRISADAILVTDWSARVIDCNRAALAIFGHQRERLAGADAMELLFPAELQGRQRMRVVDALRNSDPRIDGPLRLELEAVHADGSRFPVEVSLAAARVEGEDIIVALMRDISARRRAERELTEARDRALAGEQTKADFLAVMSHEMRTPLNGLAGSLELLAQTPLDPRQRELVSVLRASAEILLDHVNSVLDIARSEARPSVAEMVDFDLDRLIEDCIANQSGFAAVVGNRIDHRPLTGPVGILNGEPQRLRQVLLNLLNNAVKFTRNGRIIVESEVQGVDVEIRVLDTGIGIAPENLEKVFDDFVTLDASYERRSGGTGLGLGIARRLARIMGGDLTVQSTPGRGSRFTLRLPLRRPREELAACRGTDEALSVLLVEDNDINRFIAQNFLESAGHRVLTARSGLEGLTAAQSRHFDVILTDISMPGLDGLQVARRIRDGGGPSAASRILAVTAHSLTADPGVLRAAGIDGWLEKPVSRDALLRMLRHPAEPTPPPPEEALDTARLRELESQIGPVALQRLVRQMILDGTAILERLAALGFEPPPEEARPLVHQLAGAISTFGTGPLHRRLRQAQEALRTGAEAGPHLAALPALWDRMRVALEEAAPDRPLDTAAPVRSSGAL</sequence>
<proteinExistence type="predicted"/>
<dbReference type="InterPro" id="IPR035965">
    <property type="entry name" value="PAS-like_dom_sf"/>
</dbReference>
<dbReference type="RefSeq" id="WP_119001273.1">
    <property type="nucleotide sequence ID" value="NZ_QWGP01000035.1"/>
</dbReference>
<dbReference type="SMART" id="SM00388">
    <property type="entry name" value="HisKA"/>
    <property type="match status" value="1"/>
</dbReference>
<evidence type="ECO:0000256" key="6">
    <source>
        <dbReference type="PROSITE-ProRule" id="PRU00169"/>
    </source>
</evidence>
<evidence type="ECO:0000256" key="5">
    <source>
        <dbReference type="ARBA" id="ARBA00022777"/>
    </source>
</evidence>
<evidence type="ECO:0000259" key="9">
    <source>
        <dbReference type="PROSITE" id="PS50110"/>
    </source>
</evidence>
<dbReference type="Gene3D" id="3.40.50.2300">
    <property type="match status" value="1"/>
</dbReference>
<evidence type="ECO:0000259" key="10">
    <source>
        <dbReference type="PROSITE" id="PS50112"/>
    </source>
</evidence>
<dbReference type="Pfam" id="PF00512">
    <property type="entry name" value="HisKA"/>
    <property type="match status" value="1"/>
</dbReference>
<dbReference type="InterPro" id="IPR000700">
    <property type="entry name" value="PAS-assoc_C"/>
</dbReference>